<dbReference type="InterPro" id="IPR027463">
    <property type="entry name" value="AcrB_DN_DC_subdom"/>
</dbReference>
<dbReference type="GO" id="GO:0005886">
    <property type="term" value="C:plasma membrane"/>
    <property type="evidence" value="ECO:0007669"/>
    <property type="project" value="TreeGrafter"/>
</dbReference>
<dbReference type="Gene3D" id="3.30.70.1320">
    <property type="entry name" value="Multidrug efflux transporter AcrB pore domain like"/>
    <property type="match status" value="1"/>
</dbReference>
<feature type="transmembrane region" description="Helical" evidence="1">
    <location>
        <begin position="368"/>
        <end position="386"/>
    </location>
</feature>
<dbReference type="AlphaFoldDB" id="A0A3B1DYJ3"/>
<accession>A0A3B1DYJ3</accession>
<keyword evidence="1" id="KW-0472">Membrane</keyword>
<evidence type="ECO:0000313" key="2">
    <source>
        <dbReference type="EMBL" id="VAX41524.1"/>
    </source>
</evidence>
<feature type="transmembrane region" description="Helical" evidence="1">
    <location>
        <begin position="343"/>
        <end position="362"/>
    </location>
</feature>
<dbReference type="SUPFAM" id="SSF82693">
    <property type="entry name" value="Multidrug efflux transporter AcrB pore domain, PN1, PN2, PC1 and PC2 subdomains"/>
    <property type="match status" value="2"/>
</dbReference>
<gene>
    <name evidence="2" type="ORF">MNBD_PLANCTO02-1796</name>
</gene>
<dbReference type="Pfam" id="PF00873">
    <property type="entry name" value="ACR_tran"/>
    <property type="match status" value="1"/>
</dbReference>
<dbReference type="Gene3D" id="1.20.1640.10">
    <property type="entry name" value="Multidrug efflux transporter AcrB transmembrane domain"/>
    <property type="match status" value="1"/>
</dbReference>
<dbReference type="EMBL" id="UOGL01000557">
    <property type="protein sequence ID" value="VAX41524.1"/>
    <property type="molecule type" value="Genomic_DNA"/>
</dbReference>
<dbReference type="Gene3D" id="3.30.70.1430">
    <property type="entry name" value="Multidrug efflux transporter AcrB pore domain"/>
    <property type="match status" value="1"/>
</dbReference>
<feature type="transmembrane region" description="Helical" evidence="1">
    <location>
        <begin position="20"/>
        <end position="41"/>
    </location>
</feature>
<dbReference type="SUPFAM" id="SSF82714">
    <property type="entry name" value="Multidrug efflux transporter AcrB TolC docking domain, DN and DC subdomains"/>
    <property type="match status" value="1"/>
</dbReference>
<keyword evidence="1" id="KW-0812">Transmembrane</keyword>
<protein>
    <submittedName>
        <fullName evidence="2">Cobalt-zinc-cadmium resistance protein CzcA Cation efflux system protein CusA</fullName>
    </submittedName>
</protein>
<dbReference type="InterPro" id="IPR001036">
    <property type="entry name" value="Acrflvin-R"/>
</dbReference>
<proteinExistence type="predicted"/>
<sequence>MTPLSTSPLSDNSKPILVLRYGKAILFLVVALCFAGAYAGYTMPSSVFPQTNFPRVVILIDNGVIPADEMMATVTRPVEESMKYIPGTVNIRSTTARGSAAINVFFDWSTDMKESELYVLSRLSQIRASLPPTAKVQVHRLTFSAFPAIGISLTSKTRSKTELWETARYDIYPRFLRMQGVARINLVGGRVPEYHVIVDPVKLEANRLTFGQITQALADTNQFTPAGMHEENYQLYLAVVDNRLHEPKEIEDMIVAWVNQSPVRIRDLAKVQRGAEPQFNRVTADAQDAVLLNIYGQPGCNTVQIFDDLEKELYDLKNDLPPDMKLAFFYDQSQFVREGVRSVWEAIFLGLGLSVVVLFVFLRSAAATFVAALVIPVTVLLTLIGLRL</sequence>
<keyword evidence="1" id="KW-1133">Transmembrane helix</keyword>
<evidence type="ECO:0000256" key="1">
    <source>
        <dbReference type="SAM" id="Phobius"/>
    </source>
</evidence>
<dbReference type="PANTHER" id="PTHR32063:SF0">
    <property type="entry name" value="SWARMING MOTILITY PROTEIN SWRC"/>
    <property type="match status" value="1"/>
</dbReference>
<dbReference type="GO" id="GO:0042910">
    <property type="term" value="F:xenobiotic transmembrane transporter activity"/>
    <property type="evidence" value="ECO:0007669"/>
    <property type="project" value="TreeGrafter"/>
</dbReference>
<name>A0A3B1DYJ3_9ZZZZ</name>
<dbReference type="Gene3D" id="3.30.2090.10">
    <property type="entry name" value="Multidrug efflux transporter AcrB TolC docking domain, DN and DC subdomains"/>
    <property type="match status" value="1"/>
</dbReference>
<dbReference type="PANTHER" id="PTHR32063">
    <property type="match status" value="1"/>
</dbReference>
<organism evidence="2">
    <name type="scientific">hydrothermal vent metagenome</name>
    <dbReference type="NCBI Taxonomy" id="652676"/>
    <lineage>
        <taxon>unclassified sequences</taxon>
        <taxon>metagenomes</taxon>
        <taxon>ecological metagenomes</taxon>
    </lineage>
</organism>
<feature type="non-terminal residue" evidence="2">
    <location>
        <position position="388"/>
    </location>
</feature>
<reference evidence="2" key="1">
    <citation type="submission" date="2018-06" db="EMBL/GenBank/DDBJ databases">
        <authorList>
            <person name="Zhirakovskaya E."/>
        </authorList>
    </citation>
    <scope>NUCLEOTIDE SEQUENCE</scope>
</reference>